<gene>
    <name evidence="3" type="primary">LOC115231480</name>
</gene>
<sequence>MTTDTLTLPPLAKVNTSLMICFAVYPNLITEYTKPGWLRNRVVLAPTNAAVETLNYDLLSQLPSQERCYRSVDKVTGLDQVTHFPTEFLNSQDPPGLPPHELHLKVGCPVILLRNLNAPILCNGTRLVVKQMMDHVIEAQIITGHGKNDTVFIPKIPLTPTDCPYPVQRMQFPLKLSFSMTINKAQGQSLKVVGLDLRIS</sequence>
<dbReference type="Proteomes" id="UP000515154">
    <property type="component" value="Unplaced"/>
</dbReference>
<dbReference type="RefSeq" id="XP_029657356.1">
    <property type="nucleotide sequence ID" value="XM_029801496.1"/>
</dbReference>
<evidence type="ECO:0000259" key="1">
    <source>
        <dbReference type="Pfam" id="PF21530"/>
    </source>
</evidence>
<evidence type="ECO:0000313" key="2">
    <source>
        <dbReference type="Proteomes" id="UP000515154"/>
    </source>
</evidence>
<dbReference type="InterPro" id="IPR049163">
    <property type="entry name" value="Pif1-like_2B_dom"/>
</dbReference>
<keyword evidence="2" id="KW-1185">Reference proteome</keyword>
<dbReference type="Pfam" id="PF21530">
    <property type="entry name" value="Pif1_2B_dom"/>
    <property type="match status" value="1"/>
</dbReference>
<protein>
    <submittedName>
        <fullName evidence="3">Uncharacterized protein LOC115231480</fullName>
    </submittedName>
</protein>
<organism evidence="2 3">
    <name type="scientific">Octopus sinensis</name>
    <name type="common">East Asian common octopus</name>
    <dbReference type="NCBI Taxonomy" id="2607531"/>
    <lineage>
        <taxon>Eukaryota</taxon>
        <taxon>Metazoa</taxon>
        <taxon>Spiralia</taxon>
        <taxon>Lophotrochozoa</taxon>
        <taxon>Mollusca</taxon>
        <taxon>Cephalopoda</taxon>
        <taxon>Coleoidea</taxon>
        <taxon>Octopodiformes</taxon>
        <taxon>Octopoda</taxon>
        <taxon>Incirrata</taxon>
        <taxon>Octopodidae</taxon>
        <taxon>Octopus</taxon>
    </lineage>
</organism>
<dbReference type="SUPFAM" id="SSF52540">
    <property type="entry name" value="P-loop containing nucleoside triphosphate hydrolases"/>
    <property type="match status" value="1"/>
</dbReference>
<feature type="domain" description="DNA helicase Pif1-like 2B" evidence="1">
    <location>
        <begin position="87"/>
        <end position="131"/>
    </location>
</feature>
<dbReference type="PANTHER" id="PTHR23274:SF50">
    <property type="entry name" value="ATP-DEPENDENT DNA HELICASE"/>
    <property type="match status" value="1"/>
</dbReference>
<evidence type="ECO:0000313" key="3">
    <source>
        <dbReference type="RefSeq" id="XP_029657356.1"/>
    </source>
</evidence>
<dbReference type="InterPro" id="IPR027417">
    <property type="entry name" value="P-loop_NTPase"/>
</dbReference>
<dbReference type="KEGG" id="osn:115231480"/>
<proteinExistence type="predicted"/>
<dbReference type="GO" id="GO:0005657">
    <property type="term" value="C:replication fork"/>
    <property type="evidence" value="ECO:0007669"/>
    <property type="project" value="TreeGrafter"/>
</dbReference>
<dbReference type="PANTHER" id="PTHR23274">
    <property type="entry name" value="DNA HELICASE-RELATED"/>
    <property type="match status" value="1"/>
</dbReference>
<reference evidence="3" key="1">
    <citation type="submission" date="2025-08" db="UniProtKB">
        <authorList>
            <consortium name="RefSeq"/>
        </authorList>
    </citation>
    <scope>IDENTIFICATION</scope>
</reference>
<dbReference type="AlphaFoldDB" id="A0A6P7U8Q8"/>
<accession>A0A6P7U8Q8</accession>
<dbReference type="GO" id="GO:0006260">
    <property type="term" value="P:DNA replication"/>
    <property type="evidence" value="ECO:0007669"/>
    <property type="project" value="TreeGrafter"/>
</dbReference>
<name>A0A6P7U8Q8_9MOLL</name>